<accession>A0ABP3ID88</accession>
<organism evidence="2 3">
    <name type="scientific">Paenibacillus motobuensis</name>
    <dbReference type="NCBI Taxonomy" id="295324"/>
    <lineage>
        <taxon>Bacteria</taxon>
        <taxon>Bacillati</taxon>
        <taxon>Bacillota</taxon>
        <taxon>Bacilli</taxon>
        <taxon>Bacillales</taxon>
        <taxon>Paenibacillaceae</taxon>
        <taxon>Paenibacillus</taxon>
    </lineage>
</organism>
<evidence type="ECO:0000313" key="3">
    <source>
        <dbReference type="Proteomes" id="UP001500340"/>
    </source>
</evidence>
<dbReference type="SUPFAM" id="SSF53756">
    <property type="entry name" value="UDP-Glycosyltransferase/glycogen phosphorylase"/>
    <property type="match status" value="1"/>
</dbReference>
<dbReference type="CDD" id="cd03801">
    <property type="entry name" value="GT4_PimA-like"/>
    <property type="match status" value="1"/>
</dbReference>
<evidence type="ECO:0000259" key="1">
    <source>
        <dbReference type="Pfam" id="PF00534"/>
    </source>
</evidence>
<dbReference type="PANTHER" id="PTHR12526">
    <property type="entry name" value="GLYCOSYLTRANSFERASE"/>
    <property type="match status" value="1"/>
</dbReference>
<reference evidence="3" key="1">
    <citation type="journal article" date="2019" name="Int. J. Syst. Evol. Microbiol.">
        <title>The Global Catalogue of Microorganisms (GCM) 10K type strain sequencing project: providing services to taxonomists for standard genome sequencing and annotation.</title>
        <authorList>
            <consortium name="The Broad Institute Genomics Platform"/>
            <consortium name="The Broad Institute Genome Sequencing Center for Infectious Disease"/>
            <person name="Wu L."/>
            <person name="Ma J."/>
        </authorList>
    </citation>
    <scope>NUCLEOTIDE SEQUENCE [LARGE SCALE GENOMIC DNA]</scope>
    <source>
        <strain evidence="3">JCM 12774</strain>
    </source>
</reference>
<dbReference type="Gene3D" id="3.40.50.2000">
    <property type="entry name" value="Glycogen Phosphorylase B"/>
    <property type="match status" value="1"/>
</dbReference>
<sequence length="319" mass="36928">MYYSWGAGLQNPSDFPIYITSDDYETKQILDRGNYQTIIVTTDHTSFERFRWLGYNGKFILEIQGYGSQETARQKLTEAVPIINAHASALLNPRTPHITALFKELFPSIPHFNFNNCFDSDYFTYQPVYSPLHPIIAWVGRMEDNKNWREFLVIGHQLSYYYPDLEMLMFEDMNLSIPSEREQFFQVIDQLNLHGRVRLLSNVPNSEMRYYFSTIGESGGFLISTSKVEGAPQSVLEAMSCRCPVLATNSDGVATSIIHDVTGKSYSQGDISQAVREARDLIHNHARRDYIREAAYYHIYREFGINKYCKNFIDMLYSI</sequence>
<evidence type="ECO:0000313" key="2">
    <source>
        <dbReference type="EMBL" id="GAA0397447.1"/>
    </source>
</evidence>
<protein>
    <recommendedName>
        <fullName evidence="1">Glycosyl transferase family 1 domain-containing protein</fullName>
    </recommendedName>
</protein>
<proteinExistence type="predicted"/>
<gene>
    <name evidence="2" type="ORF">GCM10008933_30000</name>
</gene>
<dbReference type="Proteomes" id="UP001500340">
    <property type="component" value="Unassembled WGS sequence"/>
</dbReference>
<comment type="caution">
    <text evidence="2">The sequence shown here is derived from an EMBL/GenBank/DDBJ whole genome shotgun (WGS) entry which is preliminary data.</text>
</comment>
<dbReference type="EMBL" id="BAAACX010000013">
    <property type="protein sequence ID" value="GAA0397447.1"/>
    <property type="molecule type" value="Genomic_DNA"/>
</dbReference>
<dbReference type="Pfam" id="PF00534">
    <property type="entry name" value="Glycos_transf_1"/>
    <property type="match status" value="1"/>
</dbReference>
<dbReference type="InterPro" id="IPR001296">
    <property type="entry name" value="Glyco_trans_1"/>
</dbReference>
<name>A0ABP3ID88_9BACL</name>
<feature type="domain" description="Glycosyl transferase family 1" evidence="1">
    <location>
        <begin position="134"/>
        <end position="296"/>
    </location>
</feature>
<dbReference type="RefSeq" id="WP_343862548.1">
    <property type="nucleotide sequence ID" value="NZ_BAAACX010000013.1"/>
</dbReference>
<keyword evidence="3" id="KW-1185">Reference proteome</keyword>